<dbReference type="AlphaFoldDB" id="A0A963YSN7"/>
<comment type="caution">
    <text evidence="2">The sequence shown here is derived from an EMBL/GenBank/DDBJ whole genome shotgun (WGS) entry which is preliminary data.</text>
</comment>
<feature type="compositionally biased region" description="Basic and acidic residues" evidence="1">
    <location>
        <begin position="19"/>
        <end position="29"/>
    </location>
</feature>
<name>A0A963YSN7_9PROT</name>
<evidence type="ECO:0000256" key="1">
    <source>
        <dbReference type="SAM" id="MobiDB-lite"/>
    </source>
</evidence>
<evidence type="ECO:0000313" key="3">
    <source>
        <dbReference type="Proteomes" id="UP000708298"/>
    </source>
</evidence>
<feature type="region of interest" description="Disordered" evidence="1">
    <location>
        <begin position="1"/>
        <end position="69"/>
    </location>
</feature>
<proteinExistence type="predicted"/>
<dbReference type="Proteomes" id="UP000708298">
    <property type="component" value="Unassembled WGS sequence"/>
</dbReference>
<gene>
    <name evidence="2" type="ORF">ASILVAE211_13595</name>
</gene>
<organism evidence="2 3">
    <name type="scientific">Acidisoma silvae</name>
    <dbReference type="NCBI Taxonomy" id="2802396"/>
    <lineage>
        <taxon>Bacteria</taxon>
        <taxon>Pseudomonadati</taxon>
        <taxon>Pseudomonadota</taxon>
        <taxon>Alphaproteobacteria</taxon>
        <taxon>Acetobacterales</taxon>
        <taxon>Acidocellaceae</taxon>
        <taxon>Acidisoma</taxon>
    </lineage>
</organism>
<reference evidence="2" key="2">
    <citation type="submission" date="2021-01" db="EMBL/GenBank/DDBJ databases">
        <authorList>
            <person name="Mieszkin S."/>
            <person name="Pouder E."/>
            <person name="Alain K."/>
        </authorList>
    </citation>
    <scope>NUCLEOTIDE SEQUENCE</scope>
    <source>
        <strain evidence="2">HW T2.11</strain>
    </source>
</reference>
<evidence type="ECO:0008006" key="4">
    <source>
        <dbReference type="Google" id="ProtNLM"/>
    </source>
</evidence>
<dbReference type="RefSeq" id="WP_227321876.1">
    <property type="nucleotide sequence ID" value="NZ_JAESVB010000005.1"/>
</dbReference>
<keyword evidence="3" id="KW-1185">Reference proteome</keyword>
<accession>A0A963YSN7</accession>
<dbReference type="EMBL" id="JAESVB010000005">
    <property type="protein sequence ID" value="MCB8876221.1"/>
    <property type="molecule type" value="Genomic_DNA"/>
</dbReference>
<evidence type="ECO:0000313" key="2">
    <source>
        <dbReference type="EMBL" id="MCB8876221.1"/>
    </source>
</evidence>
<protein>
    <recommendedName>
        <fullName evidence="4">DUF4169 domain-containing protein</fullName>
    </recommendedName>
</protein>
<sequence length="69" mass="7465">MSDRDKSQPPIGPAAEAAKAARDARRAEALRANLRRRKTQARGRDEDGQPLPATEDGAASHNMFPPISD</sequence>
<reference evidence="2" key="1">
    <citation type="journal article" date="2021" name="Microorganisms">
        <title>Acidisoma silvae sp. nov. and Acidisomacellulosilytica sp. nov., Two Acidophilic Bacteria Isolated from Decaying Wood, Hydrolyzing Cellulose and Producing Poly-3-hydroxybutyrate.</title>
        <authorList>
            <person name="Mieszkin S."/>
            <person name="Pouder E."/>
            <person name="Uroz S."/>
            <person name="Simon-Colin C."/>
            <person name="Alain K."/>
        </authorList>
    </citation>
    <scope>NUCLEOTIDE SEQUENCE</scope>
    <source>
        <strain evidence="2">HW T2.11</strain>
    </source>
</reference>